<organism evidence="1 2">
    <name type="scientific">Clonostachys rosea f. rosea IK726</name>
    <dbReference type="NCBI Taxonomy" id="1349383"/>
    <lineage>
        <taxon>Eukaryota</taxon>
        <taxon>Fungi</taxon>
        <taxon>Dikarya</taxon>
        <taxon>Ascomycota</taxon>
        <taxon>Pezizomycotina</taxon>
        <taxon>Sordariomycetes</taxon>
        <taxon>Hypocreomycetidae</taxon>
        <taxon>Hypocreales</taxon>
        <taxon>Bionectriaceae</taxon>
        <taxon>Clonostachys</taxon>
    </lineage>
</organism>
<sequence length="1258" mass="141474">MENKKRRLIGALPDSMRLSRTRKQTVASENSFSSHFIISPSLRDQVQSTTLGVRFQTLAYAVVMNNVYITAEARRKRPRERDDDAGFGQGRNISRYRVDDFPNTIGASSTNSSQRKLTYTDYTVAWICALPKERAAATAMLDRRHESLPRLPGDTNSYSFGNIGQHNTVITCLPSGYHGTVNAAVVATNLARSFPQVVIRLMVGIGGGVPNIPNIDIRLGDIVVGHNVLQYDLGKTTQGGEFHCTSSPVKPPPEMLTAVSDLRANHEYEQSQIPAILLDVYNRVPGMKQYQNSVHSPDRLFDSTYEHVPNRENCDQCDQSRLIQRLPRASTAPQIHYGTIASGNRVIKHAESRDTWAKKGCLCFEMEAAGLIDHFPCLVIRGICDYCDSHKSKEWQEYAATTAAAYAKELLLTIRPASYRSLEFGTSTLVEMDREPNSDEELREKLEKLYDSLQFDQMDNRRQHIKRAQLKTCNWLLGTKEYSDWMEPGKIRQHGGLLWIKGKPGSGKSTLMKFILESSWKENQDQAILSFFFHARGHDLEKSTAGLYRSILSQILTYDPKLKITLSLNRHLRLFSQDSGIKWTNELLKELIEEAIERLTSSVVCFIDALDECKDDEVRDMVAFFERLGELAIANGVGLLVCFSSRHYPHITLREGIGLEINLDEQEDHEADIAEYINCELRIGHSKLARDIKKEVREKASGVFMWTVLVVSILNRERGRMHALRQKLQEIPPSLNDLFFDLLSRGSGDEDETLLCLQFILFAQRPLTPLELHFAILSQAKDNNLEPKDLSDEDSRIFLIECSKGLSEIIGSSTFTVQFIHESVKDFLLQEDRLCTLWPKLGSNPIGNSHLRLRDVCLKYMSSNSGEYMLSQRTKHPQEAGSISPFLEYATTNVLFHAEKAASFGIQQPEFISIFPNRQWSRFHREIYEKPYPDDTRSLYILFEKDTPNLFASYLSIMDCLEIGSEPCGCPLLAAIKYGSRNILQVVRNRLIASIPSECFPETDFSYFKQTRLTEMLGYNFGFSSSRRSLISYLAAYGDPVFLVAAIQQDNEDVISQNFSSADAIHNAVTGGHESALRVLLHYGKGDINFLNAIGQNPLSLAAQCGRTDMMKLLLATGQADPDLRDKSGQTPLSLASVGGYTEAIKLLLATGKVDLNSRDRGGFTPLSWVVRSGVTEAIGVLLATGQVDPDVKDNLSRSPLYFAVIGGQIEAIKLLLATGQVDPDSRDYFGLTPLSWAERSRYIKAIDLLWSSRLVRH</sequence>
<reference evidence="1" key="2">
    <citation type="submission" date="2021-10" db="EMBL/GenBank/DDBJ databases">
        <authorList>
            <person name="Piombo E."/>
        </authorList>
    </citation>
    <scope>NUCLEOTIDE SEQUENCE</scope>
</reference>
<protein>
    <submittedName>
        <fullName evidence="1">Uncharacterized protein</fullName>
    </submittedName>
</protein>
<dbReference type="EMBL" id="CADEHS020000002">
    <property type="protein sequence ID" value="CAG9937584.1"/>
    <property type="molecule type" value="Genomic_DNA"/>
</dbReference>
<keyword evidence="2" id="KW-1185">Reference proteome</keyword>
<proteinExistence type="predicted"/>
<evidence type="ECO:0000313" key="1">
    <source>
        <dbReference type="EMBL" id="CAG9937584.1"/>
    </source>
</evidence>
<name>A0ACA9T9L0_BIOOC</name>
<accession>A0ACA9T9L0</accession>
<reference evidence="1" key="1">
    <citation type="submission" date="2020-04" db="EMBL/GenBank/DDBJ databases">
        <authorList>
            <person name="Broberg M."/>
        </authorList>
    </citation>
    <scope>NUCLEOTIDE SEQUENCE</scope>
</reference>
<gene>
    <name evidence="1" type="ORF">CRV2_00005998</name>
</gene>
<comment type="caution">
    <text evidence="1">The sequence shown here is derived from an EMBL/GenBank/DDBJ whole genome shotgun (WGS) entry which is preliminary data.</text>
</comment>
<evidence type="ECO:0000313" key="2">
    <source>
        <dbReference type="Proteomes" id="UP000836387"/>
    </source>
</evidence>
<dbReference type="Proteomes" id="UP000836387">
    <property type="component" value="Unassembled WGS sequence"/>
</dbReference>